<dbReference type="Gene3D" id="3.30.465.10">
    <property type="match status" value="1"/>
</dbReference>
<organism evidence="3 4">
    <name type="scientific">Penicillium cf. viridicatum</name>
    <dbReference type="NCBI Taxonomy" id="2972119"/>
    <lineage>
        <taxon>Eukaryota</taxon>
        <taxon>Fungi</taxon>
        <taxon>Dikarya</taxon>
        <taxon>Ascomycota</taxon>
        <taxon>Pezizomycotina</taxon>
        <taxon>Eurotiomycetes</taxon>
        <taxon>Eurotiomycetidae</taxon>
        <taxon>Eurotiales</taxon>
        <taxon>Aspergillaceae</taxon>
        <taxon>Penicillium</taxon>
    </lineage>
</organism>
<protein>
    <recommendedName>
        <fullName evidence="2">FAD-binding PCMH-type domain-containing protein</fullName>
    </recommendedName>
</protein>
<dbReference type="Gene3D" id="3.30.43.10">
    <property type="entry name" value="Uridine Diphospho-n-acetylenolpyruvylglucosamine Reductase, domain 2"/>
    <property type="match status" value="1"/>
</dbReference>
<dbReference type="GO" id="GO:1903457">
    <property type="term" value="P:lactate catabolic process"/>
    <property type="evidence" value="ECO:0007669"/>
    <property type="project" value="TreeGrafter"/>
</dbReference>
<dbReference type="SUPFAM" id="SSF56176">
    <property type="entry name" value="FAD-binding/transporter-associated domain-like"/>
    <property type="match status" value="1"/>
</dbReference>
<dbReference type="GO" id="GO:0071949">
    <property type="term" value="F:FAD binding"/>
    <property type="evidence" value="ECO:0007669"/>
    <property type="project" value="InterPro"/>
</dbReference>
<reference evidence="3" key="1">
    <citation type="submission" date="2022-11" db="EMBL/GenBank/DDBJ databases">
        <authorList>
            <person name="Petersen C."/>
        </authorList>
    </citation>
    <scope>NUCLEOTIDE SEQUENCE</scope>
    <source>
        <strain evidence="3">IBT 20477</strain>
    </source>
</reference>
<evidence type="ECO:0000259" key="2">
    <source>
        <dbReference type="PROSITE" id="PS51387"/>
    </source>
</evidence>
<proteinExistence type="predicted"/>
<feature type="compositionally biased region" description="Basic and acidic residues" evidence="1">
    <location>
        <begin position="133"/>
        <end position="148"/>
    </location>
</feature>
<dbReference type="GO" id="GO:0004458">
    <property type="term" value="F:D-lactate dehydrogenase (cytochrome) activity"/>
    <property type="evidence" value="ECO:0007669"/>
    <property type="project" value="TreeGrafter"/>
</dbReference>
<dbReference type="PANTHER" id="PTHR11748">
    <property type="entry name" value="D-LACTATE DEHYDROGENASE"/>
    <property type="match status" value="1"/>
</dbReference>
<evidence type="ECO:0000313" key="3">
    <source>
        <dbReference type="EMBL" id="KAJ5196152.1"/>
    </source>
</evidence>
<dbReference type="PROSITE" id="PS51387">
    <property type="entry name" value="FAD_PCMH"/>
    <property type="match status" value="1"/>
</dbReference>
<feature type="region of interest" description="Disordered" evidence="1">
    <location>
        <begin position="129"/>
        <end position="148"/>
    </location>
</feature>
<dbReference type="Proteomes" id="UP001150942">
    <property type="component" value="Unassembled WGS sequence"/>
</dbReference>
<reference evidence="3" key="2">
    <citation type="journal article" date="2023" name="IMA Fungus">
        <title>Comparative genomic study of the Penicillium genus elucidates a diverse pangenome and 15 lateral gene transfer events.</title>
        <authorList>
            <person name="Petersen C."/>
            <person name="Sorensen T."/>
            <person name="Nielsen M.R."/>
            <person name="Sondergaard T.E."/>
            <person name="Sorensen J.L."/>
            <person name="Fitzpatrick D.A."/>
            <person name="Frisvad J.C."/>
            <person name="Nielsen K.L."/>
        </authorList>
    </citation>
    <scope>NUCLEOTIDE SEQUENCE</scope>
    <source>
        <strain evidence="3">IBT 20477</strain>
    </source>
</reference>
<keyword evidence="4" id="KW-1185">Reference proteome</keyword>
<dbReference type="PANTHER" id="PTHR11748:SF114">
    <property type="entry name" value="ARYL-ALCOHOL OXIDASE VANILLYL-ALCOHOL OXIDASE (AFU_ORTHOLOGUE AFUA_3G09500)-RELATED"/>
    <property type="match status" value="1"/>
</dbReference>
<sequence length="148" mass="16079">MEQDYFLASATVAPRDVSNVQVIVRLANKLSFPLWPISIGRNSGYGGAAPRVSGSIVLNMGKHLNKILEVNVEGAYCLVEPGVTFQDMHDYLVKNNLRDKLWLEVPDLGGGSIIGNAIERGLGYTPYGGALPDPKRPDTMGLKPEDQL</sequence>
<name>A0A9W9JHP7_9EURO</name>
<dbReference type="InterPro" id="IPR036318">
    <property type="entry name" value="FAD-bd_PCMH-like_sf"/>
</dbReference>
<evidence type="ECO:0000313" key="4">
    <source>
        <dbReference type="Proteomes" id="UP001150942"/>
    </source>
</evidence>
<comment type="caution">
    <text evidence="3">The sequence shown here is derived from an EMBL/GenBank/DDBJ whole genome shotgun (WGS) entry which is preliminary data.</text>
</comment>
<dbReference type="GO" id="GO:0005739">
    <property type="term" value="C:mitochondrion"/>
    <property type="evidence" value="ECO:0007669"/>
    <property type="project" value="TreeGrafter"/>
</dbReference>
<dbReference type="InterPro" id="IPR016166">
    <property type="entry name" value="FAD-bd_PCMH"/>
</dbReference>
<accession>A0A9W9JHP7</accession>
<feature type="domain" description="FAD-binding PCMH-type" evidence="2">
    <location>
        <begin position="4"/>
        <end position="148"/>
    </location>
</feature>
<gene>
    <name evidence="3" type="ORF">N7449_006631</name>
</gene>
<dbReference type="AlphaFoldDB" id="A0A9W9JHP7"/>
<dbReference type="GO" id="GO:0008720">
    <property type="term" value="F:D-lactate dehydrogenase (NAD+) activity"/>
    <property type="evidence" value="ECO:0007669"/>
    <property type="project" value="TreeGrafter"/>
</dbReference>
<dbReference type="InterPro" id="IPR016169">
    <property type="entry name" value="FAD-bd_PCMH_sub2"/>
</dbReference>
<dbReference type="Pfam" id="PF01565">
    <property type="entry name" value="FAD_binding_4"/>
    <property type="match status" value="1"/>
</dbReference>
<dbReference type="EMBL" id="JAPQKQ010000005">
    <property type="protein sequence ID" value="KAJ5196152.1"/>
    <property type="molecule type" value="Genomic_DNA"/>
</dbReference>
<dbReference type="InterPro" id="IPR006094">
    <property type="entry name" value="Oxid_FAD_bind_N"/>
</dbReference>
<dbReference type="InterPro" id="IPR016167">
    <property type="entry name" value="FAD-bd_PCMH_sub1"/>
</dbReference>
<evidence type="ECO:0000256" key="1">
    <source>
        <dbReference type="SAM" id="MobiDB-lite"/>
    </source>
</evidence>
<dbReference type="OrthoDB" id="5332616at2759"/>